<dbReference type="PANTHER" id="PTHR36417:SF2">
    <property type="entry name" value="SELENOPROTEIN DOMAIN PROTEIN (AFU_ORTHOLOGUE AFUA_1G05220)"/>
    <property type="match status" value="1"/>
</dbReference>
<organism evidence="2 3">
    <name type="scientific">Mariniblastus fucicola</name>
    <dbReference type="NCBI Taxonomy" id="980251"/>
    <lineage>
        <taxon>Bacteria</taxon>
        <taxon>Pseudomonadati</taxon>
        <taxon>Planctomycetota</taxon>
        <taxon>Planctomycetia</taxon>
        <taxon>Pirellulales</taxon>
        <taxon>Pirellulaceae</taxon>
        <taxon>Mariniblastus</taxon>
    </lineage>
</organism>
<accession>A0A5B9PBB9</accession>
<dbReference type="Pfam" id="PF10262">
    <property type="entry name" value="Rdx"/>
    <property type="match status" value="1"/>
</dbReference>
<dbReference type="AlphaFoldDB" id="A0A5B9PBB9"/>
<evidence type="ECO:0000313" key="3">
    <source>
        <dbReference type="Proteomes" id="UP000322214"/>
    </source>
</evidence>
<dbReference type="SUPFAM" id="SSF52833">
    <property type="entry name" value="Thioredoxin-like"/>
    <property type="match status" value="1"/>
</dbReference>
<dbReference type="PANTHER" id="PTHR36417">
    <property type="entry name" value="SELENOPROTEIN DOMAIN PROTEIN (AFU_ORTHOLOGUE AFUA_1G05220)"/>
    <property type="match status" value="1"/>
</dbReference>
<evidence type="ECO:0000256" key="1">
    <source>
        <dbReference type="ARBA" id="ARBA00023284"/>
    </source>
</evidence>
<dbReference type="InterPro" id="IPR011893">
    <property type="entry name" value="Selenoprotein_Rdx-typ"/>
</dbReference>
<keyword evidence="3" id="KW-1185">Reference proteome</keyword>
<dbReference type="RefSeq" id="WP_202907590.1">
    <property type="nucleotide sequence ID" value="NZ_CP042912.1"/>
</dbReference>
<reference evidence="2 3" key="1">
    <citation type="submission" date="2019-08" db="EMBL/GenBank/DDBJ databases">
        <title>Deep-cultivation of Planctomycetes and their phenomic and genomic characterization uncovers novel biology.</title>
        <authorList>
            <person name="Wiegand S."/>
            <person name="Jogler M."/>
            <person name="Boedeker C."/>
            <person name="Pinto D."/>
            <person name="Vollmers J."/>
            <person name="Rivas-Marin E."/>
            <person name="Kohn T."/>
            <person name="Peeters S.H."/>
            <person name="Heuer A."/>
            <person name="Rast P."/>
            <person name="Oberbeckmann S."/>
            <person name="Bunk B."/>
            <person name="Jeske O."/>
            <person name="Meyerdierks A."/>
            <person name="Storesund J.E."/>
            <person name="Kallscheuer N."/>
            <person name="Luecker S."/>
            <person name="Lage O.M."/>
            <person name="Pohl T."/>
            <person name="Merkel B.J."/>
            <person name="Hornburger P."/>
            <person name="Mueller R.-W."/>
            <person name="Bruemmer F."/>
            <person name="Labrenz M."/>
            <person name="Spormann A.M."/>
            <person name="Op den Camp H."/>
            <person name="Overmann J."/>
            <person name="Amann R."/>
            <person name="Jetten M.S.M."/>
            <person name="Mascher T."/>
            <person name="Medema M.H."/>
            <person name="Devos D.P."/>
            <person name="Kaster A.-K."/>
            <person name="Ovreas L."/>
            <person name="Rohde M."/>
            <person name="Galperin M.Y."/>
            <person name="Jogler C."/>
        </authorList>
    </citation>
    <scope>NUCLEOTIDE SEQUENCE [LARGE SCALE GENOMIC DNA]</scope>
    <source>
        <strain evidence="2 3">FC18</strain>
    </source>
</reference>
<protein>
    <submittedName>
        <fullName evidence="2">Rdx family protein</fullName>
    </submittedName>
</protein>
<dbReference type="InterPro" id="IPR036249">
    <property type="entry name" value="Thioredoxin-like_sf"/>
</dbReference>
<proteinExistence type="predicted"/>
<sequence length="94" mass="10663">MAVSQRPRVLILYCTKCKWLLRAAWMAQELLSTFEHEIGEVALSPSDPGVYQIVAAGEVVWDRKVDGGFPDAKELKRRVRDVIDPQKDLGHSDR</sequence>
<dbReference type="NCBIfam" id="TIGR02174">
    <property type="entry name" value="CXXU_selWTH"/>
    <property type="match status" value="1"/>
</dbReference>
<dbReference type="KEGG" id="mff:MFFC18_35390"/>
<name>A0A5B9PBB9_9BACT</name>
<dbReference type="Proteomes" id="UP000322214">
    <property type="component" value="Chromosome"/>
</dbReference>
<evidence type="ECO:0000313" key="2">
    <source>
        <dbReference type="EMBL" id="QEG23638.1"/>
    </source>
</evidence>
<dbReference type="Gene3D" id="3.40.30.10">
    <property type="entry name" value="Glutaredoxin"/>
    <property type="match status" value="1"/>
</dbReference>
<dbReference type="EMBL" id="CP042912">
    <property type="protein sequence ID" value="QEG23638.1"/>
    <property type="molecule type" value="Genomic_DNA"/>
</dbReference>
<dbReference type="STRING" id="980251.GCA_001642875_04413"/>
<gene>
    <name evidence="2" type="ORF">MFFC18_35390</name>
</gene>
<keyword evidence="1" id="KW-0676">Redox-active center</keyword>